<proteinExistence type="predicted"/>
<sequence>MVPPMLPTPGRYPNGHLLAWYVTNRQTPRDFWIFLPSASMPRPIPRLGLVNLNAAAEGTGFKVCAKRWSQMT</sequence>
<protein>
    <submittedName>
        <fullName evidence="1">Unannotated protein</fullName>
    </submittedName>
</protein>
<dbReference type="EMBL" id="CAEZXZ010000186">
    <property type="protein sequence ID" value="CAB4713290.1"/>
    <property type="molecule type" value="Genomic_DNA"/>
</dbReference>
<dbReference type="EMBL" id="CAFBPA010000139">
    <property type="protein sequence ID" value="CAB5008909.1"/>
    <property type="molecule type" value="Genomic_DNA"/>
</dbReference>
<dbReference type="AlphaFoldDB" id="A0A6J6QN73"/>
<evidence type="ECO:0000313" key="2">
    <source>
        <dbReference type="EMBL" id="CAB5008909.1"/>
    </source>
</evidence>
<name>A0A6J6QN73_9ZZZZ</name>
<reference evidence="1" key="1">
    <citation type="submission" date="2020-05" db="EMBL/GenBank/DDBJ databases">
        <authorList>
            <person name="Chiriac C."/>
            <person name="Salcher M."/>
            <person name="Ghai R."/>
            <person name="Kavagutti S V."/>
        </authorList>
    </citation>
    <scope>NUCLEOTIDE SEQUENCE</scope>
</reference>
<gene>
    <name evidence="1" type="ORF">UFOPK2625_01135</name>
    <name evidence="2" type="ORF">UFOPK4043_00958</name>
</gene>
<evidence type="ECO:0000313" key="1">
    <source>
        <dbReference type="EMBL" id="CAB4713290.1"/>
    </source>
</evidence>
<organism evidence="1">
    <name type="scientific">freshwater metagenome</name>
    <dbReference type="NCBI Taxonomy" id="449393"/>
    <lineage>
        <taxon>unclassified sequences</taxon>
        <taxon>metagenomes</taxon>
        <taxon>ecological metagenomes</taxon>
    </lineage>
</organism>
<accession>A0A6J6QN73</accession>